<accession>A0ABR9MFF5</accession>
<dbReference type="Proteomes" id="UP000633509">
    <property type="component" value="Unassembled WGS sequence"/>
</dbReference>
<dbReference type="EMBL" id="JADBEK010000001">
    <property type="protein sequence ID" value="MBE1591636.1"/>
    <property type="molecule type" value="Genomic_DNA"/>
</dbReference>
<keyword evidence="2" id="KW-1185">Reference proteome</keyword>
<comment type="caution">
    <text evidence="1">The sequence shown here is derived from an EMBL/GenBank/DDBJ whole genome shotgun (WGS) entry which is preliminary data.</text>
</comment>
<proteinExistence type="predicted"/>
<evidence type="ECO:0000313" key="1">
    <source>
        <dbReference type="EMBL" id="MBE1591636.1"/>
    </source>
</evidence>
<reference evidence="1 2" key="1">
    <citation type="submission" date="2020-10" db="EMBL/GenBank/DDBJ databases">
        <title>Sequencing the genomes of 1000 actinobacteria strains.</title>
        <authorList>
            <person name="Klenk H.-P."/>
        </authorList>
    </citation>
    <scope>NUCLEOTIDE SEQUENCE [LARGE SCALE GENOMIC DNA]</scope>
    <source>
        <strain evidence="1 2">DSM 43173</strain>
    </source>
</reference>
<protein>
    <submittedName>
        <fullName evidence="1">Uncharacterized protein</fullName>
    </submittedName>
</protein>
<gene>
    <name evidence="1" type="ORF">H4W80_009894</name>
</gene>
<organism evidence="1 2">
    <name type="scientific">Nonomuraea angiospora</name>
    <dbReference type="NCBI Taxonomy" id="46172"/>
    <lineage>
        <taxon>Bacteria</taxon>
        <taxon>Bacillati</taxon>
        <taxon>Actinomycetota</taxon>
        <taxon>Actinomycetes</taxon>
        <taxon>Streptosporangiales</taxon>
        <taxon>Streptosporangiaceae</taxon>
        <taxon>Nonomuraea</taxon>
    </lineage>
</organism>
<sequence>MIRTLHKMGIRSSMLYTAGLASVGLSIATWTASLKYERAGIDRADRWGIFVGQWAPTLFALGTALRIEETREELPEEFQRMEREMRAPAAARA</sequence>
<dbReference type="RefSeq" id="WP_192791317.1">
    <property type="nucleotide sequence ID" value="NZ_JADBEK010000001.1"/>
</dbReference>
<name>A0ABR9MFF5_9ACTN</name>
<evidence type="ECO:0000313" key="2">
    <source>
        <dbReference type="Proteomes" id="UP000633509"/>
    </source>
</evidence>